<keyword evidence="5" id="KW-0418">Kinase</keyword>
<keyword evidence="14" id="KW-1185">Reference proteome</keyword>
<feature type="domain" description="FHA" evidence="11">
    <location>
        <begin position="107"/>
        <end position="162"/>
    </location>
</feature>
<dbReference type="SMART" id="SM00240">
    <property type="entry name" value="FHA"/>
    <property type="match status" value="1"/>
</dbReference>
<accession>A0ABR4P388</accession>
<dbReference type="InterPro" id="IPR008984">
    <property type="entry name" value="SMAD_FHA_dom_sf"/>
</dbReference>
<dbReference type="InterPro" id="IPR000719">
    <property type="entry name" value="Prot_kinase_dom"/>
</dbReference>
<dbReference type="SUPFAM" id="SSF56112">
    <property type="entry name" value="Protein kinase-like (PK-like)"/>
    <property type="match status" value="1"/>
</dbReference>
<feature type="region of interest" description="Disordered" evidence="10">
    <location>
        <begin position="229"/>
        <end position="256"/>
    </location>
</feature>
<dbReference type="InterPro" id="IPR000253">
    <property type="entry name" value="FHA_dom"/>
</dbReference>
<dbReference type="Pfam" id="PF00498">
    <property type="entry name" value="FHA"/>
    <property type="match status" value="1"/>
</dbReference>
<dbReference type="PROSITE" id="PS50011">
    <property type="entry name" value="PROTEIN_KINASE_DOM"/>
    <property type="match status" value="1"/>
</dbReference>
<evidence type="ECO:0000313" key="13">
    <source>
        <dbReference type="EMBL" id="KAL3417637.1"/>
    </source>
</evidence>
<evidence type="ECO:0000256" key="9">
    <source>
        <dbReference type="PROSITE-ProRule" id="PRU10141"/>
    </source>
</evidence>
<evidence type="ECO:0000256" key="7">
    <source>
        <dbReference type="ARBA" id="ARBA00047899"/>
    </source>
</evidence>
<keyword evidence="3" id="KW-0723">Serine/threonine-protein kinase</keyword>
<evidence type="ECO:0000256" key="10">
    <source>
        <dbReference type="SAM" id="MobiDB-lite"/>
    </source>
</evidence>
<evidence type="ECO:0000256" key="3">
    <source>
        <dbReference type="ARBA" id="ARBA00022527"/>
    </source>
</evidence>
<dbReference type="Proteomes" id="UP001629113">
    <property type="component" value="Unassembled WGS sequence"/>
</dbReference>
<keyword evidence="4 9" id="KW-0547">Nucleotide-binding</keyword>
<feature type="region of interest" description="Disordered" evidence="10">
    <location>
        <begin position="588"/>
        <end position="637"/>
    </location>
</feature>
<feature type="compositionally biased region" description="Basic and acidic residues" evidence="10">
    <location>
        <begin position="906"/>
        <end position="919"/>
    </location>
</feature>
<feature type="domain" description="Protein kinase" evidence="12">
    <location>
        <begin position="266"/>
        <end position="550"/>
    </location>
</feature>
<evidence type="ECO:0000313" key="14">
    <source>
        <dbReference type="Proteomes" id="UP001629113"/>
    </source>
</evidence>
<feature type="region of interest" description="Disordered" evidence="10">
    <location>
        <begin position="882"/>
        <end position="941"/>
    </location>
</feature>
<evidence type="ECO:0000259" key="12">
    <source>
        <dbReference type="PROSITE" id="PS50011"/>
    </source>
</evidence>
<evidence type="ECO:0000256" key="8">
    <source>
        <dbReference type="ARBA" id="ARBA00048679"/>
    </source>
</evidence>
<dbReference type="PANTHER" id="PTHR44167">
    <property type="entry name" value="OVARIAN-SPECIFIC SERINE/THREONINE-PROTEIN KINASE LOK-RELATED"/>
    <property type="match status" value="1"/>
</dbReference>
<dbReference type="PROSITE" id="PS00107">
    <property type="entry name" value="PROTEIN_KINASE_ATP"/>
    <property type="match status" value="1"/>
</dbReference>
<dbReference type="PANTHER" id="PTHR44167:SF24">
    <property type="entry name" value="SERINE_THREONINE-PROTEIN KINASE CHK2"/>
    <property type="match status" value="1"/>
</dbReference>
<dbReference type="InterPro" id="IPR011009">
    <property type="entry name" value="Kinase-like_dom_sf"/>
</dbReference>
<sequence length="1218" mass="136832">MEEELTQPATQIVLDPRRVGGQSPDLSSEDATDIFLMLHPSSSTAYNVCQQFPKEDSMKFLPVSSTEVRFKDTVPDDEAVPVAKKDKSANVIVLRLSANLKSGVAGHCFGRNPARCDYILGNNEAINKRVSNIHFRIYINEHGTIMIEDQSTNGTFVDKTLLRAKEKENGEHHQHIIEQGTMIRLVMQPPGEDIIFIARMPLRSDADEIVYQENLTKFLSEKAQVGVKKQDAGEPSAKEPPNLFPTQPYSSTSISRKREWRGGSTYNKIGTIGKGAFAVVYKVTRKYDGQPFAAKELEKRRFMKNGILDQKVDSEMTIMRKITHANVVQFIEHIDWDDYLYIIMEFVPGGDLGTLVAENTFLGESVVKDMASQLLSALKHLHHLGITHRDVKPDNILIMSQSPFHVKLTDFGLSKMANGEDTFLRTFCGTLLYCAPEVYSEYREYDDNGRRTMRSADRRALPPQRYGHAVDIWSLAGVLFYSLCGKPPFPVKNGTSYQELLNHIMTQALDIRPLQRVKISSHGIRFVCSMLHVRPQYRATIAQLEVSPWLTGDIVEDSIEDEDDEDQNETFREGFVDANEDLEQSASQLKLDDGEVNDSVEFNSSDDIELQRQLEIPSSFDTGSDLSEEGDSLLAQDPADQPTQARLFGEINASAVGSSGALPLSGNEFPVPFKVPFTQGYKPRMMDSDLNEQSGFSSEVQSMFSSVELSHQETQSGLPLLSSASKAMPPPPIPTFNAQIQDYDAEQRADRSSSLMGTESLVGHLRMRSPTQTPSPAAEHLESPPPDNTNNTRSLRRARESEEGEDWWPADVPAPKRYKSARIANPTLPASMYWDIKDKSTHHYNYPRLTNSEYNAFVEAATARGEIFKPGEAFFNTTMQSFRSSRSPSLEPDVQSRATSEPTAQEGRRLLMKRDDRKLGAKPFEAAQPPSDSAMPPTARGSKTNITGMHDLNKGNSAIPNLQPTIENHFQPPKRILAKFSSTKESVVQSIVLNIFDPVTSWGRGYDNTVRFHDGQQIKIPKYAFKLLIYKSGISTTSGRSIGRELWDGNPENAKDYTFYISTKATTGIWVNDINLPSHDRQNSKSESRFWGELRHGDEITVWRHDLDPSEFTRFKFECYMGRSAEVRKEQFRILPQSDLVHELDWICLVKEDEFAKEKEQKEAAAKIRKENDGQVYATDSTNPIPRNKSAPIPASRGHDVNVSFAGTPSFSEPEHKV</sequence>
<organism evidence="13 14">
    <name type="scientific">Phlyctema vagabunda</name>
    <dbReference type="NCBI Taxonomy" id="108571"/>
    <lineage>
        <taxon>Eukaryota</taxon>
        <taxon>Fungi</taxon>
        <taxon>Dikarya</taxon>
        <taxon>Ascomycota</taxon>
        <taxon>Pezizomycotina</taxon>
        <taxon>Leotiomycetes</taxon>
        <taxon>Helotiales</taxon>
        <taxon>Dermateaceae</taxon>
        <taxon>Phlyctema</taxon>
    </lineage>
</organism>
<evidence type="ECO:0000256" key="2">
    <source>
        <dbReference type="ARBA" id="ARBA00012513"/>
    </source>
</evidence>
<feature type="region of interest" description="Disordered" evidence="10">
    <location>
        <begin position="1"/>
        <end position="26"/>
    </location>
</feature>
<feature type="binding site" evidence="9">
    <location>
        <position position="295"/>
    </location>
    <ligand>
        <name>ATP</name>
        <dbReference type="ChEBI" id="CHEBI:30616"/>
    </ligand>
</feature>
<feature type="compositionally biased region" description="Polar residues" evidence="10">
    <location>
        <begin position="244"/>
        <end position="254"/>
    </location>
</feature>
<reference evidence="13 14" key="1">
    <citation type="submission" date="2024-06" db="EMBL/GenBank/DDBJ databases">
        <title>Complete genome of Phlyctema vagabunda strain 19-DSS-EL-015.</title>
        <authorList>
            <person name="Fiorenzani C."/>
        </authorList>
    </citation>
    <scope>NUCLEOTIDE SEQUENCE [LARGE SCALE GENOMIC DNA]</scope>
    <source>
        <strain evidence="13 14">19-DSS-EL-015</strain>
    </source>
</reference>
<feature type="compositionally biased region" description="Acidic residues" evidence="10">
    <location>
        <begin position="594"/>
        <end position="608"/>
    </location>
</feature>
<dbReference type="PROSITE" id="PS00108">
    <property type="entry name" value="PROTEIN_KINASE_ST"/>
    <property type="match status" value="1"/>
</dbReference>
<proteinExistence type="inferred from homology"/>
<comment type="similarity">
    <text evidence="1">Belongs to the protein kinase superfamily. CAMK Ser/Thr protein kinase family. CHEK2 subfamily.</text>
</comment>
<evidence type="ECO:0000259" key="11">
    <source>
        <dbReference type="PROSITE" id="PS50006"/>
    </source>
</evidence>
<feature type="region of interest" description="Disordered" evidence="10">
    <location>
        <begin position="767"/>
        <end position="808"/>
    </location>
</feature>
<dbReference type="Gene3D" id="2.60.200.20">
    <property type="match status" value="1"/>
</dbReference>
<evidence type="ECO:0000256" key="5">
    <source>
        <dbReference type="ARBA" id="ARBA00022777"/>
    </source>
</evidence>
<comment type="catalytic activity">
    <reaction evidence="8">
        <text>L-seryl-[protein] + ATP = O-phospho-L-seryl-[protein] + ADP + H(+)</text>
        <dbReference type="Rhea" id="RHEA:17989"/>
        <dbReference type="Rhea" id="RHEA-COMP:9863"/>
        <dbReference type="Rhea" id="RHEA-COMP:11604"/>
        <dbReference type="ChEBI" id="CHEBI:15378"/>
        <dbReference type="ChEBI" id="CHEBI:29999"/>
        <dbReference type="ChEBI" id="CHEBI:30616"/>
        <dbReference type="ChEBI" id="CHEBI:83421"/>
        <dbReference type="ChEBI" id="CHEBI:456216"/>
        <dbReference type="EC" id="2.7.11.1"/>
    </reaction>
</comment>
<dbReference type="EC" id="2.7.11.1" evidence="2"/>
<comment type="catalytic activity">
    <reaction evidence="7">
        <text>L-threonyl-[protein] + ATP = O-phospho-L-threonyl-[protein] + ADP + H(+)</text>
        <dbReference type="Rhea" id="RHEA:46608"/>
        <dbReference type="Rhea" id="RHEA-COMP:11060"/>
        <dbReference type="Rhea" id="RHEA-COMP:11605"/>
        <dbReference type="ChEBI" id="CHEBI:15378"/>
        <dbReference type="ChEBI" id="CHEBI:30013"/>
        <dbReference type="ChEBI" id="CHEBI:30616"/>
        <dbReference type="ChEBI" id="CHEBI:61977"/>
        <dbReference type="ChEBI" id="CHEBI:456216"/>
        <dbReference type="EC" id="2.7.11.1"/>
    </reaction>
</comment>
<evidence type="ECO:0000256" key="4">
    <source>
        <dbReference type="ARBA" id="ARBA00022741"/>
    </source>
</evidence>
<dbReference type="InterPro" id="IPR017441">
    <property type="entry name" value="Protein_kinase_ATP_BS"/>
</dbReference>
<dbReference type="InterPro" id="IPR008271">
    <property type="entry name" value="Ser/Thr_kinase_AS"/>
</dbReference>
<keyword evidence="5" id="KW-0808">Transferase</keyword>
<dbReference type="Gene3D" id="1.10.510.10">
    <property type="entry name" value="Transferase(Phosphotransferase) domain 1"/>
    <property type="match status" value="1"/>
</dbReference>
<keyword evidence="6 9" id="KW-0067">ATP-binding</keyword>
<dbReference type="PROSITE" id="PS50006">
    <property type="entry name" value="FHA_DOMAIN"/>
    <property type="match status" value="1"/>
</dbReference>
<dbReference type="SUPFAM" id="SSF49879">
    <property type="entry name" value="SMAD/FHA domain"/>
    <property type="match status" value="1"/>
</dbReference>
<evidence type="ECO:0000256" key="6">
    <source>
        <dbReference type="ARBA" id="ARBA00022840"/>
    </source>
</evidence>
<feature type="region of interest" description="Disordered" evidence="10">
    <location>
        <begin position="1166"/>
        <end position="1218"/>
    </location>
</feature>
<dbReference type="Pfam" id="PF00069">
    <property type="entry name" value="Pkinase"/>
    <property type="match status" value="1"/>
</dbReference>
<evidence type="ECO:0000256" key="1">
    <source>
        <dbReference type="ARBA" id="ARBA00005575"/>
    </source>
</evidence>
<comment type="caution">
    <text evidence="13">The sequence shown here is derived from an EMBL/GenBank/DDBJ whole genome shotgun (WGS) entry which is preliminary data.</text>
</comment>
<dbReference type="SMART" id="SM00220">
    <property type="entry name" value="S_TKc"/>
    <property type="match status" value="1"/>
</dbReference>
<dbReference type="EMBL" id="JBFCZG010000010">
    <property type="protein sequence ID" value="KAL3417637.1"/>
    <property type="molecule type" value="Genomic_DNA"/>
</dbReference>
<name>A0ABR4P388_9HELO</name>
<gene>
    <name evidence="13" type="ORF">PVAG01_10647</name>
</gene>
<protein>
    <recommendedName>
        <fullName evidence="2">non-specific serine/threonine protein kinase</fullName>
        <ecNumber evidence="2">2.7.11.1</ecNumber>
    </recommendedName>
</protein>